<keyword evidence="1" id="KW-0812">Transmembrane</keyword>
<dbReference type="OrthoDB" id="676979at2759"/>
<keyword evidence="4" id="KW-1185">Reference proteome</keyword>
<keyword evidence="1" id="KW-0472">Membrane</keyword>
<proteinExistence type="predicted"/>
<evidence type="ECO:0000313" key="4">
    <source>
        <dbReference type="Proteomes" id="UP001107558"/>
    </source>
</evidence>
<dbReference type="Gene3D" id="3.80.10.10">
    <property type="entry name" value="Ribonuclease Inhibitor"/>
    <property type="match status" value="1"/>
</dbReference>
<comment type="caution">
    <text evidence="3">The sequence shown here is derived from an EMBL/GenBank/DDBJ whole genome shotgun (WGS) entry which is preliminary data.</text>
</comment>
<dbReference type="AlphaFoldDB" id="A0A9J6BCT8"/>
<dbReference type="SUPFAM" id="SSF52058">
    <property type="entry name" value="L domain-like"/>
    <property type="match status" value="1"/>
</dbReference>
<protein>
    <submittedName>
        <fullName evidence="3">Uncharacterized protein</fullName>
    </submittedName>
</protein>
<evidence type="ECO:0000313" key="3">
    <source>
        <dbReference type="EMBL" id="KAG5667522.1"/>
    </source>
</evidence>
<evidence type="ECO:0000256" key="1">
    <source>
        <dbReference type="SAM" id="Phobius"/>
    </source>
</evidence>
<keyword evidence="2" id="KW-0732">Signal</keyword>
<reference evidence="3" key="1">
    <citation type="submission" date="2021-03" db="EMBL/GenBank/DDBJ databases">
        <title>Chromosome level genome of the anhydrobiotic midge Polypedilum vanderplanki.</title>
        <authorList>
            <person name="Yoshida Y."/>
            <person name="Kikawada T."/>
            <person name="Gusev O."/>
        </authorList>
    </citation>
    <scope>NUCLEOTIDE SEQUENCE</scope>
    <source>
        <strain evidence="3">NIAS01</strain>
        <tissue evidence="3">Whole body or cell culture</tissue>
    </source>
</reference>
<sequence>MSAKNSKIIVFKFRFLLNIFPIVSSLVITCKYREDDFHFTNFRALACVVNGDLSVTTPEIVIKDVTENFSQKNANQSKIQGFLIDSKFVNFMLQGLEKFFPDVIAFGIYSSCLKEIHQKDFENLPKLELLNFYDNQIVSLEKNLFKFNNQLQFVSFSNNKIKQIHPTVFKDLINMRQLDMLGDDQCVSKEAKDRKQVMELLVEMKAKCMPKYYFEIGNVIIDLTDLNFRIDKNNETMEKMTKKFNDLMTKLDFLDESNDVNKIKFDVMISLFVIQTFIFIILFIFYSYKLRIIRNSRPYSSKSLLERFKLDETPRNSNCSGHVYEDPNQIGIRNYFDY</sequence>
<feature type="signal peptide" evidence="2">
    <location>
        <begin position="1"/>
        <end position="25"/>
    </location>
</feature>
<dbReference type="InterPro" id="IPR032675">
    <property type="entry name" value="LRR_dom_sf"/>
</dbReference>
<accession>A0A9J6BCT8</accession>
<feature type="chain" id="PRO_5039894805" evidence="2">
    <location>
        <begin position="26"/>
        <end position="338"/>
    </location>
</feature>
<gene>
    <name evidence="3" type="ORF">PVAND_015501</name>
</gene>
<name>A0A9J6BCT8_POLVA</name>
<evidence type="ECO:0000256" key="2">
    <source>
        <dbReference type="SAM" id="SignalP"/>
    </source>
</evidence>
<keyword evidence="1" id="KW-1133">Transmembrane helix</keyword>
<dbReference type="Proteomes" id="UP001107558">
    <property type="component" value="Chromosome 4"/>
</dbReference>
<dbReference type="EMBL" id="JADBJN010000004">
    <property type="protein sequence ID" value="KAG5667522.1"/>
    <property type="molecule type" value="Genomic_DNA"/>
</dbReference>
<feature type="transmembrane region" description="Helical" evidence="1">
    <location>
        <begin position="267"/>
        <end position="288"/>
    </location>
</feature>
<organism evidence="3 4">
    <name type="scientific">Polypedilum vanderplanki</name>
    <name type="common">Sleeping chironomid midge</name>
    <dbReference type="NCBI Taxonomy" id="319348"/>
    <lineage>
        <taxon>Eukaryota</taxon>
        <taxon>Metazoa</taxon>
        <taxon>Ecdysozoa</taxon>
        <taxon>Arthropoda</taxon>
        <taxon>Hexapoda</taxon>
        <taxon>Insecta</taxon>
        <taxon>Pterygota</taxon>
        <taxon>Neoptera</taxon>
        <taxon>Endopterygota</taxon>
        <taxon>Diptera</taxon>
        <taxon>Nematocera</taxon>
        <taxon>Chironomoidea</taxon>
        <taxon>Chironomidae</taxon>
        <taxon>Chironominae</taxon>
        <taxon>Polypedilum</taxon>
        <taxon>Polypedilum</taxon>
    </lineage>
</organism>